<keyword evidence="2" id="KW-1185">Reference proteome</keyword>
<dbReference type="Proteomes" id="UP000238176">
    <property type="component" value="Unassembled WGS sequence"/>
</dbReference>
<dbReference type="InterPro" id="IPR043148">
    <property type="entry name" value="TagF_C"/>
</dbReference>
<comment type="caution">
    <text evidence="1">The sequence shown here is derived from an EMBL/GenBank/DDBJ whole genome shotgun (WGS) entry which is preliminary data.</text>
</comment>
<dbReference type="RefSeq" id="WP_106366166.1">
    <property type="nucleotide sequence ID" value="NZ_PVTJ01000010.1"/>
</dbReference>
<evidence type="ECO:0000313" key="1">
    <source>
        <dbReference type="EMBL" id="PRY56275.1"/>
    </source>
</evidence>
<evidence type="ECO:0000313" key="2">
    <source>
        <dbReference type="Proteomes" id="UP000238176"/>
    </source>
</evidence>
<dbReference type="SUPFAM" id="SSF53756">
    <property type="entry name" value="UDP-Glycosyltransferase/glycogen phosphorylase"/>
    <property type="match status" value="1"/>
</dbReference>
<dbReference type="EMBL" id="PVTJ01000010">
    <property type="protein sequence ID" value="PRY56275.1"/>
    <property type="molecule type" value="Genomic_DNA"/>
</dbReference>
<protein>
    <submittedName>
        <fullName evidence="1">Uncharacterized protein</fullName>
    </submittedName>
</protein>
<dbReference type="OrthoDB" id="3661391at2"/>
<organism evidence="1 2">
    <name type="scientific">Glycomyces artemisiae</name>
    <dbReference type="NCBI Taxonomy" id="1076443"/>
    <lineage>
        <taxon>Bacteria</taxon>
        <taxon>Bacillati</taxon>
        <taxon>Actinomycetota</taxon>
        <taxon>Actinomycetes</taxon>
        <taxon>Glycomycetales</taxon>
        <taxon>Glycomycetaceae</taxon>
        <taxon>Glycomyces</taxon>
    </lineage>
</organism>
<accession>A0A2T0UEA4</accession>
<reference evidence="1 2" key="1">
    <citation type="submission" date="2018-03" db="EMBL/GenBank/DDBJ databases">
        <title>Genomic Encyclopedia of Type Strains, Phase III (KMG-III): the genomes of soil and plant-associated and newly described type strains.</title>
        <authorList>
            <person name="Whitman W."/>
        </authorList>
    </citation>
    <scope>NUCLEOTIDE SEQUENCE [LARGE SCALE GENOMIC DNA]</scope>
    <source>
        <strain evidence="1 2">CGMCC 4.7067</strain>
    </source>
</reference>
<dbReference type="AlphaFoldDB" id="A0A2T0UEA4"/>
<proteinExistence type="predicted"/>
<name>A0A2T0UEA4_9ACTN</name>
<dbReference type="Gene3D" id="3.40.50.12580">
    <property type="match status" value="1"/>
</dbReference>
<gene>
    <name evidence="1" type="ORF">B0I28_110158</name>
</gene>
<sequence length="509" mass="55749">MFAGGSLQALNRLYYDVEPLFAGDRRLLIRYALFHTERQASGRRFSRQRDIDWLDWDSVTTDPPDLLVSSGATNTLYEAGCDVALVPHGAGHNRFTPYFEGVAGLARGQLRSDDGRLPAFLALPGPASAERLRIDCPEALPFAEITGDLCFERLRLSTRMRREYRRALGLDPDRRLVLVASTWLGRSLFAHHPSLPERLLAALPMDDYAVAFVPHPNILAVHGGMESLFRRQLENGLIMVDPGEGWRAALLAADCVVGDHGSIGFYGAALGIPTAVAAFGFEEMPPESPLAAFGRLAPAFHAAGDLFGQIERLCDADPIRDECFSQALAEPDPGPSRRLRAGLYRTLSLDEPAGPDPRMFPPPTPVPHWRPTSAWRAEVEIDGGDAVCRRFPSDDGRRGPGHLVADVRCLDVSARDRADAIVRHHDALSDGEAQQEGLLLLDEHPFAQVASVRTDPEALAWACADGRRFRTVCDPELADAAVSVWFAAGRPDSGEWHVNGGTVSVHRIR</sequence>